<dbReference type="Gene3D" id="3.40.630.30">
    <property type="match status" value="1"/>
</dbReference>
<gene>
    <name evidence="4" type="ORF">CN311_10885</name>
</gene>
<keyword evidence="1 4" id="KW-0808">Transferase</keyword>
<dbReference type="InterPro" id="IPR000182">
    <property type="entry name" value="GNAT_dom"/>
</dbReference>
<evidence type="ECO:0000313" key="4">
    <source>
        <dbReference type="EMBL" id="PDQ21108.1"/>
    </source>
</evidence>
<comment type="caution">
    <text evidence="4">The sequence shown here is derived from an EMBL/GenBank/DDBJ whole genome shotgun (WGS) entry which is preliminary data.</text>
</comment>
<feature type="domain" description="N-acetyltransferase" evidence="3">
    <location>
        <begin position="5"/>
        <end position="143"/>
    </location>
</feature>
<dbReference type="GO" id="GO:0016747">
    <property type="term" value="F:acyltransferase activity, transferring groups other than amino-acyl groups"/>
    <property type="evidence" value="ECO:0007669"/>
    <property type="project" value="InterPro"/>
</dbReference>
<dbReference type="InterPro" id="IPR050832">
    <property type="entry name" value="Bact_Acetyltransf"/>
</dbReference>
<dbReference type="PANTHER" id="PTHR43877">
    <property type="entry name" value="AMINOALKYLPHOSPHONATE N-ACETYLTRANSFERASE-RELATED-RELATED"/>
    <property type="match status" value="1"/>
</dbReference>
<proteinExistence type="predicted"/>
<organism evidence="4 5">
    <name type="scientific">Mesorhizobium sanjuanii</name>
    <dbReference type="NCBI Taxonomy" id="2037900"/>
    <lineage>
        <taxon>Bacteria</taxon>
        <taxon>Pseudomonadati</taxon>
        <taxon>Pseudomonadota</taxon>
        <taxon>Alphaproteobacteria</taxon>
        <taxon>Hyphomicrobiales</taxon>
        <taxon>Phyllobacteriaceae</taxon>
        <taxon>Mesorhizobium</taxon>
    </lineage>
</organism>
<dbReference type="AlphaFoldDB" id="A0A2A6FI62"/>
<name>A0A2A6FI62_9HYPH</name>
<accession>A0A2A6FI62</accession>
<protein>
    <submittedName>
        <fullName evidence="4">GNAT family N-acetyltransferase</fullName>
    </submittedName>
</protein>
<evidence type="ECO:0000256" key="2">
    <source>
        <dbReference type="ARBA" id="ARBA00023315"/>
    </source>
</evidence>
<keyword evidence="2" id="KW-0012">Acyltransferase</keyword>
<dbReference type="InterPro" id="IPR016181">
    <property type="entry name" value="Acyl_CoA_acyltransferase"/>
</dbReference>
<reference evidence="4 5" key="1">
    <citation type="submission" date="2017-09" db="EMBL/GenBank/DDBJ databases">
        <title>Mesorhizobum sanjuanii sp. nov. isolated from nodules of Lotus tenuis in saline-alkaline lowlands of Flooding Pampa.</title>
        <authorList>
            <person name="Sannazzaro A.I."/>
            <person name="Torres Tejerizo G.A."/>
            <person name="Fontana F."/>
            <person name="Cumpa Velazquez L.M."/>
            <person name="Hansen L."/>
            <person name="Pistorio M."/>
            <person name="Estrella M.J."/>
        </authorList>
    </citation>
    <scope>NUCLEOTIDE SEQUENCE [LARGE SCALE GENOMIC DNA]</scope>
    <source>
        <strain evidence="4 5">BSA136</strain>
    </source>
</reference>
<keyword evidence="5" id="KW-1185">Reference proteome</keyword>
<dbReference type="RefSeq" id="WP_097573583.1">
    <property type="nucleotide sequence ID" value="NZ_NWQG01000053.1"/>
</dbReference>
<dbReference type="Pfam" id="PF00583">
    <property type="entry name" value="Acetyltransf_1"/>
    <property type="match status" value="1"/>
</dbReference>
<dbReference type="PANTHER" id="PTHR43877:SF1">
    <property type="entry name" value="ACETYLTRANSFERASE"/>
    <property type="match status" value="1"/>
</dbReference>
<dbReference type="CDD" id="cd04301">
    <property type="entry name" value="NAT_SF"/>
    <property type="match status" value="1"/>
</dbReference>
<dbReference type="Proteomes" id="UP000219182">
    <property type="component" value="Unassembled WGS sequence"/>
</dbReference>
<evidence type="ECO:0000313" key="5">
    <source>
        <dbReference type="Proteomes" id="UP000219182"/>
    </source>
</evidence>
<dbReference type="SUPFAM" id="SSF55729">
    <property type="entry name" value="Acyl-CoA N-acyltransferases (Nat)"/>
    <property type="match status" value="1"/>
</dbReference>
<evidence type="ECO:0000259" key="3">
    <source>
        <dbReference type="PROSITE" id="PS51186"/>
    </source>
</evidence>
<dbReference type="PROSITE" id="PS51186">
    <property type="entry name" value="GNAT"/>
    <property type="match status" value="1"/>
</dbReference>
<evidence type="ECO:0000256" key="1">
    <source>
        <dbReference type="ARBA" id="ARBA00022679"/>
    </source>
</evidence>
<dbReference type="EMBL" id="NWQG01000053">
    <property type="protein sequence ID" value="PDQ21108.1"/>
    <property type="molecule type" value="Genomic_DNA"/>
</dbReference>
<sequence>MPSRIHLKRVESDGDWAAYHRIRKRVLWEDRGLGGYDERHPDDRLAGNHPLLLLYNGATVGTARLDVVDQRLGVVRLVAIESCLQRRGFGRTLMQEVESYARGLGLERLEVNAAKDAEGFYQRLGWATVRSDRKNPLMTKALKAGNIAS</sequence>